<dbReference type="OrthoDB" id="5958958at2759"/>
<evidence type="ECO:0000259" key="10">
    <source>
        <dbReference type="Pfam" id="PF25520"/>
    </source>
</evidence>
<evidence type="ECO:0000259" key="11">
    <source>
        <dbReference type="Pfam" id="PF25521"/>
    </source>
</evidence>
<evidence type="ECO:0000256" key="1">
    <source>
        <dbReference type="ARBA" id="ARBA00022553"/>
    </source>
</evidence>
<feature type="repeat" description="ANK" evidence="8">
    <location>
        <begin position="903"/>
        <end position="935"/>
    </location>
</feature>
<feature type="domain" description="TANC1/2-like AAA+ ATPase lid" evidence="10">
    <location>
        <begin position="584"/>
        <end position="679"/>
    </location>
</feature>
<dbReference type="SMART" id="SM00248">
    <property type="entry name" value="ANK"/>
    <property type="match status" value="10"/>
</dbReference>
<keyword evidence="5 8" id="KW-0040">ANK repeat</keyword>
<protein>
    <recommendedName>
        <fullName evidence="14">Protein TANC2</fullName>
    </recommendedName>
</protein>
<feature type="compositionally biased region" description="Polar residues" evidence="9">
    <location>
        <begin position="215"/>
        <end position="243"/>
    </location>
</feature>
<dbReference type="InterPro" id="IPR011990">
    <property type="entry name" value="TPR-like_helical_dom_sf"/>
</dbReference>
<organism evidence="12 13">
    <name type="scientific">Ignelater luminosus</name>
    <name type="common">Cucubano</name>
    <name type="synonym">Pyrophorus luminosus</name>
    <dbReference type="NCBI Taxonomy" id="2038154"/>
    <lineage>
        <taxon>Eukaryota</taxon>
        <taxon>Metazoa</taxon>
        <taxon>Ecdysozoa</taxon>
        <taxon>Arthropoda</taxon>
        <taxon>Hexapoda</taxon>
        <taxon>Insecta</taxon>
        <taxon>Pterygota</taxon>
        <taxon>Neoptera</taxon>
        <taxon>Endopterygota</taxon>
        <taxon>Coleoptera</taxon>
        <taxon>Polyphaga</taxon>
        <taxon>Elateriformia</taxon>
        <taxon>Elateroidea</taxon>
        <taxon>Elateridae</taxon>
        <taxon>Agrypninae</taxon>
        <taxon>Pyrophorini</taxon>
        <taxon>Ignelater</taxon>
    </lineage>
</organism>
<keyword evidence="2" id="KW-0677">Repeat</keyword>
<comment type="similarity">
    <text evidence="7">Belongs to the TANC family.</text>
</comment>
<evidence type="ECO:0000256" key="4">
    <source>
        <dbReference type="ARBA" id="ARBA00023018"/>
    </source>
</evidence>
<dbReference type="Gene3D" id="1.25.40.20">
    <property type="entry name" value="Ankyrin repeat-containing domain"/>
    <property type="match status" value="2"/>
</dbReference>
<dbReference type="GO" id="GO:0098794">
    <property type="term" value="C:postsynapse"/>
    <property type="evidence" value="ECO:0007669"/>
    <property type="project" value="UniProtKB-SubCell"/>
</dbReference>
<feature type="repeat" description="ANK" evidence="8">
    <location>
        <begin position="1075"/>
        <end position="1107"/>
    </location>
</feature>
<dbReference type="Pfam" id="PF25520">
    <property type="entry name" value="AAA_lid_TANC1"/>
    <property type="match status" value="1"/>
</dbReference>
<dbReference type="PROSITE" id="PS50297">
    <property type="entry name" value="ANK_REP_REGION"/>
    <property type="match status" value="4"/>
</dbReference>
<feature type="repeat" description="ANK" evidence="8">
    <location>
        <begin position="1141"/>
        <end position="1173"/>
    </location>
</feature>
<evidence type="ECO:0000256" key="3">
    <source>
        <dbReference type="ARBA" id="ARBA00022803"/>
    </source>
</evidence>
<dbReference type="PROSITE" id="PS50088">
    <property type="entry name" value="ANK_REPEAT"/>
    <property type="match status" value="5"/>
</dbReference>
<dbReference type="PANTHER" id="PTHR24166">
    <property type="entry name" value="ROLLING PEBBLES, ISOFORM B"/>
    <property type="match status" value="1"/>
</dbReference>
<dbReference type="InterPro" id="IPR002110">
    <property type="entry name" value="Ankyrin_rpt"/>
</dbReference>
<dbReference type="SUPFAM" id="SSF52540">
    <property type="entry name" value="P-loop containing nucleoside triphosphate hydrolases"/>
    <property type="match status" value="2"/>
</dbReference>
<keyword evidence="3" id="KW-0802">TPR repeat</keyword>
<dbReference type="InterPro" id="IPR050889">
    <property type="entry name" value="Dendritic_Spine_Reg/Scaffold"/>
</dbReference>
<feature type="compositionally biased region" description="Low complexity" evidence="9">
    <location>
        <begin position="252"/>
        <end position="273"/>
    </location>
</feature>
<gene>
    <name evidence="12" type="ORF">ILUMI_08710</name>
</gene>
<dbReference type="InterPro" id="IPR027417">
    <property type="entry name" value="P-loop_NTPase"/>
</dbReference>
<dbReference type="Proteomes" id="UP000801492">
    <property type="component" value="Unassembled WGS sequence"/>
</dbReference>
<feature type="repeat" description="ANK" evidence="8">
    <location>
        <begin position="1009"/>
        <end position="1041"/>
    </location>
</feature>
<dbReference type="EMBL" id="VTPC01004136">
    <property type="protein sequence ID" value="KAF2897465.1"/>
    <property type="molecule type" value="Genomic_DNA"/>
</dbReference>
<comment type="subcellular location">
    <subcellularLocation>
        <location evidence="6">Postsynapse</location>
    </subcellularLocation>
</comment>
<dbReference type="Pfam" id="PF25521">
    <property type="entry name" value="WHD_TANC1"/>
    <property type="match status" value="1"/>
</dbReference>
<dbReference type="SMART" id="SM00028">
    <property type="entry name" value="TPR"/>
    <property type="match status" value="3"/>
</dbReference>
<keyword evidence="4" id="KW-0770">Synapse</keyword>
<dbReference type="SUPFAM" id="SSF48403">
    <property type="entry name" value="Ankyrin repeat"/>
    <property type="match status" value="1"/>
</dbReference>
<accession>A0A8K0GAD7</accession>
<proteinExistence type="inferred from homology"/>
<evidence type="ECO:0008006" key="14">
    <source>
        <dbReference type="Google" id="ProtNLM"/>
    </source>
</evidence>
<dbReference type="Gene3D" id="1.25.40.10">
    <property type="entry name" value="Tetratricopeptide repeat domain"/>
    <property type="match status" value="1"/>
</dbReference>
<feature type="region of interest" description="Disordered" evidence="9">
    <location>
        <begin position="98"/>
        <end position="141"/>
    </location>
</feature>
<dbReference type="InterPro" id="IPR019734">
    <property type="entry name" value="TPR_rpt"/>
</dbReference>
<evidence type="ECO:0000313" key="13">
    <source>
        <dbReference type="Proteomes" id="UP000801492"/>
    </source>
</evidence>
<evidence type="ECO:0000256" key="8">
    <source>
        <dbReference type="PROSITE-ProRule" id="PRU00023"/>
    </source>
</evidence>
<sequence length="1375" mass="152750">MPFDKGKKRRLIDNCGHERCYSCMFTNETCPLCLTTATQDVLPCQKQIGCQGLRGSEITLYADSNSYSQTDKACDRLQPRTKVKTNGHFTTFMQSRQDLTSSGGELGHPEKLPKTRPTNPRSRVDQGVMTQSCPTPPQSRRKFFLSPKALRSPFAQRAARQAVGDSALSDDEGGTIKPITTKKSSENDSMYMRLGLLLGDEARRSRRQPSRNSHESCSSLVSYDNTTMVSTNTSPVSTLTGSSEDQHRNNPSSESVGSLMSMSMSGQSNCSSSPVSRRHSVTATQPAQAEDLGAFHSRRTCIRRSARTGTIKGPIDPKIRFAQYRTPQLTLKPLFFEVPLQEPDPLFLGRHWLIKEIEDIVGSSSPGVLLTGNPGTGKTALILQLVEYSCFGRRKEPAYQSKSQAIHSPDRSLSPQSIYYQIDLVSERIKHLSANIVGYHFCQADNNNTCLVPDFIHSLAAQLCQAPQLLAYRDYLLNEPHLQGMVSLKECIANPDLALNRGILEPLASLRRIGKIDSQNCVILIDALCDAEYHRPDHGDTITSFLVKHMPSFPSWLKVVATVRTQLQDITKQLPYTRIGLDKINNENVQKDMLDYINFRLQNSPSIQSNITSSTSGKLESGNIAQHKFSQHLLHLSQGSFLFTKLTLDLLERGHLVAKSSGYKVLPVNLAQIYLLHFNLRFPTVRSFDKVTHILSVCLAALYPLTLVEIYYSVNSLLVDRFLPWDEFLQRFKLLSGFLVKRLDNTYMFFHPSFREWLIRRDENESTKFLCDLRSGHSGIAFRLSRVQAPLDPEKSLELGHHILKAHVYRNMTFSTISSRELQAHWVAESSANVSAAICNLRNIYSPNVKVSRLFLLAGASPNYITDYLGNAPILCMYACEGIVPMVSLLLEFGADVELTNSQGSTALSLASAKGHCDVVRQLIAAGASPGHTDTAGQCALVHAARNGFLNVVGYLLACDWVVKNSEDVELTEAAQQALIAAASQGHTEIVEYLLDMAEVNVDKPDNLTGETALTIAATNGCHGVCTALINRGANISVTNKKEMSPLLLSVKEGHWAIAEKLIQNHAALEQCDSVGRTPLMLAASEGHVGLIELLLDKGAAIEKQDREGLTSLCWSCLRGKLQACQTLLDRGANLNHTDKTGRTPLDLAAFQGSPAIVPMLLERGAQIEHVDINGMRPLDRAIGCRNIQVVHCFLKKGAKLGPATWAMAAGKPEIMLILLNKLLEDGNVLYRKSRLREAAHRYQYALKKFPTDDQGDHNPAFHQLKINFLLNQSRCKRKMNETDEAIELANQVLNVKPESYEAYYARAKARLDLKLFENALADVREALRLAPPQNSEVRKVLTYLRDEINNKMSAPARMSNYHRDFAISVDTLHE</sequence>
<keyword evidence="13" id="KW-1185">Reference proteome</keyword>
<dbReference type="InterPro" id="IPR058056">
    <property type="entry name" value="WH_TANC1/2"/>
</dbReference>
<evidence type="ECO:0000256" key="6">
    <source>
        <dbReference type="ARBA" id="ARBA00034110"/>
    </source>
</evidence>
<evidence type="ECO:0000256" key="5">
    <source>
        <dbReference type="ARBA" id="ARBA00023043"/>
    </source>
</evidence>
<feature type="region of interest" description="Disordered" evidence="9">
    <location>
        <begin position="161"/>
        <end position="288"/>
    </location>
</feature>
<reference evidence="12" key="1">
    <citation type="submission" date="2019-08" db="EMBL/GenBank/DDBJ databases">
        <title>The genome of the North American firefly Photinus pyralis.</title>
        <authorList>
            <consortium name="Photinus pyralis genome working group"/>
            <person name="Fallon T.R."/>
            <person name="Sander Lower S.E."/>
            <person name="Weng J.-K."/>
        </authorList>
    </citation>
    <scope>NUCLEOTIDE SEQUENCE</scope>
    <source>
        <strain evidence="12">TRF0915ILg1</strain>
        <tissue evidence="12">Whole body</tissue>
    </source>
</reference>
<name>A0A8K0GAD7_IGNLU</name>
<dbReference type="Pfam" id="PF12796">
    <property type="entry name" value="Ank_2"/>
    <property type="match status" value="3"/>
</dbReference>
<evidence type="ECO:0000256" key="9">
    <source>
        <dbReference type="SAM" id="MobiDB-lite"/>
    </source>
</evidence>
<comment type="caution">
    <text evidence="12">The sequence shown here is derived from an EMBL/GenBank/DDBJ whole genome shotgun (WGS) entry which is preliminary data.</text>
</comment>
<evidence type="ECO:0000256" key="2">
    <source>
        <dbReference type="ARBA" id="ARBA00022737"/>
    </source>
</evidence>
<dbReference type="PANTHER" id="PTHR24166:SF55">
    <property type="entry name" value="ROLLING PEBBLES, ISOFORM B"/>
    <property type="match status" value="1"/>
</dbReference>
<feature type="domain" description="TANC1/2-like winged helix" evidence="11">
    <location>
        <begin position="681"/>
        <end position="834"/>
    </location>
</feature>
<dbReference type="SUPFAM" id="SSF48452">
    <property type="entry name" value="TPR-like"/>
    <property type="match status" value="1"/>
</dbReference>
<evidence type="ECO:0000313" key="12">
    <source>
        <dbReference type="EMBL" id="KAF2897465.1"/>
    </source>
</evidence>
<feature type="repeat" description="ANK" evidence="8">
    <location>
        <begin position="1108"/>
        <end position="1140"/>
    </location>
</feature>
<evidence type="ECO:0000256" key="7">
    <source>
        <dbReference type="ARBA" id="ARBA00038259"/>
    </source>
</evidence>
<keyword evidence="1" id="KW-0597">Phosphoprotein</keyword>
<dbReference type="InterPro" id="IPR036770">
    <property type="entry name" value="Ankyrin_rpt-contain_sf"/>
</dbReference>
<dbReference type="InterPro" id="IPR058018">
    <property type="entry name" value="AAA_lid_TANC1/2"/>
</dbReference>